<dbReference type="Proteomes" id="UP000006250">
    <property type="component" value="Unassembled WGS sequence"/>
</dbReference>
<dbReference type="EMBL" id="AECZ01000005">
    <property type="protein sequence ID" value="EFL52218.1"/>
    <property type="molecule type" value="Genomic_DNA"/>
</dbReference>
<gene>
    <name evidence="3" type="ORF">DesfrDRAFT_1038</name>
</gene>
<dbReference type="RefSeq" id="WP_005991767.1">
    <property type="nucleotide sequence ID" value="NZ_AECZ01000005.1"/>
</dbReference>
<feature type="transmembrane region" description="Helical" evidence="1">
    <location>
        <begin position="25"/>
        <end position="43"/>
    </location>
</feature>
<reference evidence="3 4" key="1">
    <citation type="submission" date="2010-08" db="EMBL/GenBank/DDBJ databases">
        <title>The draft genome of Desulfovibrio fructosovorans JJ.</title>
        <authorList>
            <consortium name="US DOE Joint Genome Institute (JGI-PGF)"/>
            <person name="Lucas S."/>
            <person name="Copeland A."/>
            <person name="Lapidus A."/>
            <person name="Cheng J.-F."/>
            <person name="Bruce D."/>
            <person name="Goodwin L."/>
            <person name="Pitluck S."/>
            <person name="Land M.L."/>
            <person name="Hauser L."/>
            <person name="Chang Y.-J."/>
            <person name="Jeffries C."/>
            <person name="Wall J.D."/>
            <person name="Stahl D.A."/>
            <person name="Arkin A.P."/>
            <person name="Dehal P."/>
            <person name="Stolyar S.M."/>
            <person name="Hazen T.C."/>
            <person name="Woyke T.J."/>
        </authorList>
    </citation>
    <scope>NUCLEOTIDE SEQUENCE [LARGE SCALE GENOMIC DNA]</scope>
    <source>
        <strain evidence="3 4">JJ</strain>
    </source>
</reference>
<dbReference type="SUPFAM" id="SSF69572">
    <property type="entry name" value="Activating enzymes of the ubiquitin-like proteins"/>
    <property type="match status" value="1"/>
</dbReference>
<sequence>MAETFLNRAVPIFTEEGLAVLRGKVVALAGLGGVGGGAFLALVRCGVTRFRLAENGVFDPPDMNRQAGALGQTMGRPKLDVYVELARSINPALELECFPEGVTGGNLEGFLAGADVYVGVIDVEKGHDIKAMTPALLEKYDLPMFTCGAIGFGALLVAHEPGGMMPEAFWRLVRERSDGNQGLLPSLFGDFFNRPVMDRIAGGCASGILPTTAIGALAANTLLACEVLTCLLRGTGLVDREPVFAPRFTVVDFLNQKLAVGDASLGA</sequence>
<evidence type="ECO:0000259" key="2">
    <source>
        <dbReference type="Pfam" id="PF00899"/>
    </source>
</evidence>
<organism evidence="3 4">
    <name type="scientific">Solidesulfovibrio fructosivorans JJ]</name>
    <dbReference type="NCBI Taxonomy" id="596151"/>
    <lineage>
        <taxon>Bacteria</taxon>
        <taxon>Pseudomonadati</taxon>
        <taxon>Thermodesulfobacteriota</taxon>
        <taxon>Desulfovibrionia</taxon>
        <taxon>Desulfovibrionales</taxon>
        <taxon>Desulfovibrionaceae</taxon>
        <taxon>Solidesulfovibrio</taxon>
    </lineage>
</organism>
<accession>E1JTT9</accession>
<dbReference type="PANTHER" id="PTHR43267:SF1">
    <property type="entry name" value="TRNA THREONYLCARBAMOYLADENOSINE DEHYDRATASE"/>
    <property type="match status" value="1"/>
</dbReference>
<dbReference type="Gene3D" id="3.40.50.720">
    <property type="entry name" value="NAD(P)-binding Rossmann-like Domain"/>
    <property type="match status" value="1"/>
</dbReference>
<dbReference type="PANTHER" id="PTHR43267">
    <property type="entry name" value="TRNA THREONYLCARBAMOYLADENOSINE DEHYDRATASE"/>
    <property type="match status" value="1"/>
</dbReference>
<dbReference type="Pfam" id="PF00899">
    <property type="entry name" value="ThiF"/>
    <property type="match status" value="1"/>
</dbReference>
<keyword evidence="1" id="KW-1133">Transmembrane helix</keyword>
<feature type="domain" description="THIF-type NAD/FAD binding fold" evidence="2">
    <location>
        <begin position="8"/>
        <end position="254"/>
    </location>
</feature>
<name>E1JTT9_SOLFR</name>
<comment type="caution">
    <text evidence="3">The sequence shown here is derived from an EMBL/GenBank/DDBJ whole genome shotgun (WGS) entry which is preliminary data.</text>
</comment>
<dbReference type="InterPro" id="IPR000594">
    <property type="entry name" value="ThiF_NAD_FAD-bd"/>
</dbReference>
<proteinExistence type="predicted"/>
<evidence type="ECO:0000256" key="1">
    <source>
        <dbReference type="SAM" id="Phobius"/>
    </source>
</evidence>
<evidence type="ECO:0000313" key="3">
    <source>
        <dbReference type="EMBL" id="EFL52218.1"/>
    </source>
</evidence>
<dbReference type="GO" id="GO:0061503">
    <property type="term" value="F:tRNA threonylcarbamoyladenosine dehydratase"/>
    <property type="evidence" value="ECO:0007669"/>
    <property type="project" value="TreeGrafter"/>
</dbReference>
<dbReference type="eggNOG" id="COG0476">
    <property type="taxonomic scope" value="Bacteria"/>
</dbReference>
<dbReference type="AlphaFoldDB" id="E1JTT9"/>
<keyword evidence="1" id="KW-0812">Transmembrane</keyword>
<dbReference type="InterPro" id="IPR045886">
    <property type="entry name" value="ThiF/MoeB/HesA"/>
</dbReference>
<dbReference type="STRING" id="596151.DesfrDRAFT_1038"/>
<keyword evidence="4" id="KW-1185">Reference proteome</keyword>
<dbReference type="OrthoDB" id="272552at2"/>
<dbReference type="GO" id="GO:0008641">
    <property type="term" value="F:ubiquitin-like modifier activating enzyme activity"/>
    <property type="evidence" value="ECO:0007669"/>
    <property type="project" value="InterPro"/>
</dbReference>
<dbReference type="GO" id="GO:0061504">
    <property type="term" value="P:cyclic threonylcarbamoyladenosine biosynthetic process"/>
    <property type="evidence" value="ECO:0007669"/>
    <property type="project" value="TreeGrafter"/>
</dbReference>
<protein>
    <submittedName>
        <fullName evidence="3">UBA/THIF-type NAD/FAD binding protein</fullName>
    </submittedName>
</protein>
<keyword evidence="1" id="KW-0472">Membrane</keyword>
<evidence type="ECO:0000313" key="4">
    <source>
        <dbReference type="Proteomes" id="UP000006250"/>
    </source>
</evidence>
<dbReference type="InterPro" id="IPR035985">
    <property type="entry name" value="Ubiquitin-activating_enz"/>
</dbReference>